<reference evidence="1 2" key="1">
    <citation type="journal article" date="2015" name="Sci. Rep.">
        <title>Unraveling adaptation of Pontibacter korlensis to radiation and infertility in desert through complete genome and comparative transcriptomic analysis.</title>
        <authorList>
            <person name="Dai J."/>
            <person name="Dai W."/>
            <person name="Qiu C."/>
            <person name="Yang Z."/>
            <person name="Zhang Y."/>
            <person name="Zhou M."/>
            <person name="Zhang L."/>
            <person name="Fang C."/>
            <person name="Gao Q."/>
            <person name="Yang Q."/>
            <person name="Li X."/>
            <person name="Wang Z."/>
            <person name="Wang Z."/>
            <person name="Jia Z."/>
            <person name="Chen X."/>
        </authorList>
    </citation>
    <scope>NUCLEOTIDE SEQUENCE [LARGE SCALE GENOMIC DNA]</scope>
    <source>
        <strain evidence="1 2">X14-1T</strain>
    </source>
</reference>
<dbReference type="PATRIC" id="fig|400092.3.peg.2419"/>
<name>A0A0E3ZFM8_9BACT</name>
<accession>A0A0E3ZFM8</accession>
<dbReference type="SUPFAM" id="SSF63825">
    <property type="entry name" value="YWTD domain"/>
    <property type="match status" value="1"/>
</dbReference>
<dbReference type="OrthoDB" id="848726at2"/>
<evidence type="ECO:0000313" key="2">
    <source>
        <dbReference type="Proteomes" id="UP000033109"/>
    </source>
</evidence>
<sequence length="339" mass="38307">MEEVEPAPLPAWQLHNQFLHDSKFITNIYADGDKLHVLGISLVSTISQAGPNERVEHYVHSFDDVTRHRFPLNGQVVLGRRGNFLLAKPLKNPVTLWTDVYMDMKEADPTFNSFSSVMSYTNEPFGLSENNVVLVPYFVSGAPQNKLLLMKLSVEPNMHGNDEVKVIERKVLDFLPEGFYVEHIKTLGNYFYVSTGGGITKVSEEGEVEGFVNEESLESMFVHKGNHYAITYRGSFNKCSLHKSSTNGKDWTFVSELNHNAGFLNYHIVSDSLLVGSYRSQIFEIDVDNSFYIRELENEGLAGNYITAIKKVDDLIYVATHSGLFSKSLEDVVVYKEVE</sequence>
<proteinExistence type="predicted"/>
<gene>
    <name evidence="1" type="ORF">PKOR_11085</name>
</gene>
<dbReference type="Proteomes" id="UP000033109">
    <property type="component" value="Chromosome"/>
</dbReference>
<dbReference type="KEGG" id="pko:PKOR_11085"/>
<protein>
    <submittedName>
        <fullName evidence="1">Uncharacterized protein</fullName>
    </submittedName>
</protein>
<dbReference type="RefSeq" id="WP_046310785.1">
    <property type="nucleotide sequence ID" value="NZ_CBCSCY010000027.1"/>
</dbReference>
<dbReference type="EMBL" id="CP009621">
    <property type="protein sequence ID" value="AKD03578.1"/>
    <property type="molecule type" value="Genomic_DNA"/>
</dbReference>
<dbReference type="HOGENOM" id="CLU_818491_0_0_10"/>
<evidence type="ECO:0000313" key="1">
    <source>
        <dbReference type="EMBL" id="AKD03578.1"/>
    </source>
</evidence>
<organism evidence="1 2">
    <name type="scientific">Pontibacter korlensis</name>
    <dbReference type="NCBI Taxonomy" id="400092"/>
    <lineage>
        <taxon>Bacteria</taxon>
        <taxon>Pseudomonadati</taxon>
        <taxon>Bacteroidota</taxon>
        <taxon>Cytophagia</taxon>
        <taxon>Cytophagales</taxon>
        <taxon>Hymenobacteraceae</taxon>
        <taxon>Pontibacter</taxon>
    </lineage>
</organism>
<keyword evidence="2" id="KW-1185">Reference proteome</keyword>
<dbReference type="AlphaFoldDB" id="A0A0E3ZFM8"/>